<dbReference type="EMBL" id="JNUP01000055">
    <property type="protein sequence ID" value="KGE72379.1"/>
    <property type="molecule type" value="Genomic_DNA"/>
</dbReference>
<name>A0A098QXI6_9SPIO</name>
<proteinExistence type="predicted"/>
<sequence length="88" mass="10220">MIWCLGTLRDYLAGWIPGSHLVYEKKSWMSCRLISQELDTDSETAMVMDLPHGQVGLAVHLVVDHHPGLVLKLLEKRMFMMQRERELK</sequence>
<organism evidence="1 2">
    <name type="scientific">Spirochaeta lutea</name>
    <dbReference type="NCBI Taxonomy" id="1480694"/>
    <lineage>
        <taxon>Bacteria</taxon>
        <taxon>Pseudomonadati</taxon>
        <taxon>Spirochaetota</taxon>
        <taxon>Spirochaetia</taxon>
        <taxon>Spirochaetales</taxon>
        <taxon>Spirochaetaceae</taxon>
        <taxon>Spirochaeta</taxon>
    </lineage>
</organism>
<dbReference type="Proteomes" id="UP000029692">
    <property type="component" value="Unassembled WGS sequence"/>
</dbReference>
<comment type="caution">
    <text evidence="1">The sequence shown here is derived from an EMBL/GenBank/DDBJ whole genome shotgun (WGS) entry which is preliminary data.</text>
</comment>
<protein>
    <submittedName>
        <fullName evidence="1">Uncharacterized protein</fullName>
    </submittedName>
</protein>
<gene>
    <name evidence="1" type="ORF">DC28_07360</name>
</gene>
<dbReference type="AlphaFoldDB" id="A0A098QXI6"/>
<keyword evidence="2" id="KW-1185">Reference proteome</keyword>
<evidence type="ECO:0000313" key="2">
    <source>
        <dbReference type="Proteomes" id="UP000029692"/>
    </source>
</evidence>
<reference evidence="1 2" key="1">
    <citation type="submission" date="2014-05" db="EMBL/GenBank/DDBJ databases">
        <title>De novo Genome Sequence of Spirocheata sp.</title>
        <authorList>
            <person name="Shivani Y."/>
            <person name="Subhash Y."/>
            <person name="Tushar L."/>
            <person name="Sasikala C."/>
            <person name="Ramana C.V."/>
        </authorList>
    </citation>
    <scope>NUCLEOTIDE SEQUENCE [LARGE SCALE GENOMIC DNA]</scope>
    <source>
        <strain evidence="1 2">JC230</strain>
    </source>
</reference>
<evidence type="ECO:0000313" key="1">
    <source>
        <dbReference type="EMBL" id="KGE72379.1"/>
    </source>
</evidence>
<accession>A0A098QXI6</accession>